<evidence type="ECO:0000313" key="2">
    <source>
        <dbReference type="Proteomes" id="UP001187192"/>
    </source>
</evidence>
<organism evidence="1 2">
    <name type="scientific">Ficus carica</name>
    <name type="common">Common fig</name>
    <dbReference type="NCBI Taxonomy" id="3494"/>
    <lineage>
        <taxon>Eukaryota</taxon>
        <taxon>Viridiplantae</taxon>
        <taxon>Streptophyta</taxon>
        <taxon>Embryophyta</taxon>
        <taxon>Tracheophyta</taxon>
        <taxon>Spermatophyta</taxon>
        <taxon>Magnoliopsida</taxon>
        <taxon>eudicotyledons</taxon>
        <taxon>Gunneridae</taxon>
        <taxon>Pentapetalae</taxon>
        <taxon>rosids</taxon>
        <taxon>fabids</taxon>
        <taxon>Rosales</taxon>
        <taxon>Moraceae</taxon>
        <taxon>Ficeae</taxon>
        <taxon>Ficus</taxon>
    </lineage>
</organism>
<name>A0AA88EHH4_FICCA</name>
<feature type="non-terminal residue" evidence="1">
    <location>
        <position position="58"/>
    </location>
</feature>
<gene>
    <name evidence="1" type="ORF">TIFTF001_052519</name>
</gene>
<dbReference type="EMBL" id="BTGU01011122">
    <property type="protein sequence ID" value="GMN75047.1"/>
    <property type="molecule type" value="Genomic_DNA"/>
</dbReference>
<protein>
    <submittedName>
        <fullName evidence="1">Uncharacterized protein</fullName>
    </submittedName>
</protein>
<keyword evidence="2" id="KW-1185">Reference proteome</keyword>
<sequence>MGTATRCLNRDTNLGIEDRDPSLPANKNLGIVVDATNGGGNPFDNSIVNAMENSDKFK</sequence>
<reference evidence="1" key="1">
    <citation type="submission" date="2023-07" db="EMBL/GenBank/DDBJ databases">
        <title>draft genome sequence of fig (Ficus carica).</title>
        <authorList>
            <person name="Takahashi T."/>
            <person name="Nishimura K."/>
        </authorList>
    </citation>
    <scope>NUCLEOTIDE SEQUENCE</scope>
</reference>
<evidence type="ECO:0000313" key="1">
    <source>
        <dbReference type="EMBL" id="GMN75047.1"/>
    </source>
</evidence>
<proteinExistence type="predicted"/>
<accession>A0AA88EHH4</accession>
<comment type="caution">
    <text evidence="1">The sequence shown here is derived from an EMBL/GenBank/DDBJ whole genome shotgun (WGS) entry which is preliminary data.</text>
</comment>
<dbReference type="Proteomes" id="UP001187192">
    <property type="component" value="Unassembled WGS sequence"/>
</dbReference>
<dbReference type="AlphaFoldDB" id="A0AA88EHH4"/>